<feature type="domain" description="Zn(2)-C6 fungal-type" evidence="7">
    <location>
        <begin position="84"/>
        <end position="114"/>
    </location>
</feature>
<evidence type="ECO:0000256" key="2">
    <source>
        <dbReference type="ARBA" id="ARBA00022723"/>
    </source>
</evidence>
<comment type="subcellular location">
    <subcellularLocation>
        <location evidence="1">Nucleus</location>
    </subcellularLocation>
</comment>
<feature type="domain" description="Zn(2)-C6 fungal-type" evidence="7">
    <location>
        <begin position="27"/>
        <end position="55"/>
    </location>
</feature>
<dbReference type="InterPro" id="IPR007219">
    <property type="entry name" value="XnlR_reg_dom"/>
</dbReference>
<dbReference type="GO" id="GO:0008270">
    <property type="term" value="F:zinc ion binding"/>
    <property type="evidence" value="ECO:0007669"/>
    <property type="project" value="InterPro"/>
</dbReference>
<keyword evidence="2" id="KW-0479">Metal-binding</keyword>
<dbReference type="PANTHER" id="PTHR47338">
    <property type="entry name" value="ZN(II)2CYS6 TRANSCRIPTION FACTOR (EUROFUNG)-RELATED"/>
    <property type="match status" value="1"/>
</dbReference>
<protein>
    <recommendedName>
        <fullName evidence="7">Zn(2)-C6 fungal-type domain-containing protein</fullName>
    </recommendedName>
</protein>
<feature type="region of interest" description="Disordered" evidence="6">
    <location>
        <begin position="136"/>
        <end position="167"/>
    </location>
</feature>
<gene>
    <name evidence="8" type="ORF">D0862_06126</name>
</gene>
<evidence type="ECO:0000313" key="8">
    <source>
        <dbReference type="EMBL" id="RMZ02141.1"/>
    </source>
</evidence>
<dbReference type="GO" id="GO:0003677">
    <property type="term" value="F:DNA binding"/>
    <property type="evidence" value="ECO:0007669"/>
    <property type="project" value="InterPro"/>
</dbReference>
<feature type="compositionally biased region" description="Polar residues" evidence="6">
    <location>
        <begin position="9"/>
        <end position="28"/>
    </location>
</feature>
<evidence type="ECO:0000256" key="3">
    <source>
        <dbReference type="ARBA" id="ARBA00023015"/>
    </source>
</evidence>
<organism evidence="8 9">
    <name type="scientific">Hortaea werneckii</name>
    <name type="common">Black yeast</name>
    <name type="synonym">Cladosporium werneckii</name>
    <dbReference type="NCBI Taxonomy" id="91943"/>
    <lineage>
        <taxon>Eukaryota</taxon>
        <taxon>Fungi</taxon>
        <taxon>Dikarya</taxon>
        <taxon>Ascomycota</taxon>
        <taxon>Pezizomycotina</taxon>
        <taxon>Dothideomycetes</taxon>
        <taxon>Dothideomycetidae</taxon>
        <taxon>Mycosphaerellales</taxon>
        <taxon>Teratosphaeriaceae</taxon>
        <taxon>Hortaea</taxon>
    </lineage>
</organism>
<feature type="region of interest" description="Disordered" evidence="6">
    <location>
        <begin position="1"/>
        <end position="28"/>
    </location>
</feature>
<feature type="region of interest" description="Disordered" evidence="6">
    <location>
        <begin position="703"/>
        <end position="740"/>
    </location>
</feature>
<name>A0A3M7GLN1_HORWE</name>
<sequence length="796" mass="89487">MRHHRRLMDNQNHQASRAETSSGTPSACNTCRARKVRCDRRPGTCNNCERLGLSCQSRSSTASSPGISHPTGNTGRKRKRTFHSCLSCRALKIKCSGDRPVCERCKRKSTGCEYVLSSEPAWKLQIEREQQCGNGSVQGQRRQCSHRHSGSSPQNVRPDHHAENGSNRQTECIMECSPDEVYSLKPSLIAGHEARPLIEAYFAHVHPLRCFGFLHKPSFMHTLDYRDPSTFDEDALLLIMCALGDMFCTHFDGEGDCLPGRTPSRRAQWADRAHQLLYAKIGRISAENLMAAVLLQDYAIRMADWGTAFMLSGLIARMTQALQINLEHSTDILCQDPSLRPDASTKESRRRLMWSCYIADSLIGSGVDQLTLIREEDMKIQLPCSERNFLHQTPCITELLHPNTTLPFVPSCQSSSSHGDNLGIRAHYLRHISIRRRVLNVVFVVIDMIYGYIKHLQDARAPWHPDSEFAHLDAECRAWYSSLPASLLVNPTSIYIRKESSQVGALLALHFMFHQTMCDLYRIGTPSLYKLRSPFSFPAEQAAYLRHLQLELFQQAKAIAMLAKEALRHGLHGLADSWIPTIVYDSCRIMLYFATQLHDPSSNHGRGIINEVVPLVRSNMEALKKMRSLHSVSELLCNAAERMLNRLGLQNRGQNVVLDQPYLDQEQDEEQRTAPGTPVQSTPEYVLNPLSIYRMARKSIPEKYAPEKIPSPNTSGGPMSQDLTGDSSSIPAPATAGPDSFQDILSLFTEDPSRWDWQPSETVVGSHDESFGLPPWEPFGSEQQLDAWGSVLPSAW</sequence>
<dbReference type="CDD" id="cd00067">
    <property type="entry name" value="GAL4"/>
    <property type="match status" value="2"/>
</dbReference>
<dbReference type="PANTHER" id="PTHR47338:SF7">
    <property type="entry name" value="ZN(II)2CYS6 TRANSCRIPTION FACTOR (EUROFUNG)"/>
    <property type="match status" value="1"/>
</dbReference>
<proteinExistence type="predicted"/>
<evidence type="ECO:0000256" key="4">
    <source>
        <dbReference type="ARBA" id="ARBA00023163"/>
    </source>
</evidence>
<evidence type="ECO:0000256" key="1">
    <source>
        <dbReference type="ARBA" id="ARBA00004123"/>
    </source>
</evidence>
<dbReference type="GO" id="GO:0006351">
    <property type="term" value="P:DNA-templated transcription"/>
    <property type="evidence" value="ECO:0007669"/>
    <property type="project" value="InterPro"/>
</dbReference>
<dbReference type="VEuPathDB" id="FungiDB:BTJ68_02084"/>
<dbReference type="PROSITE" id="PS00463">
    <property type="entry name" value="ZN2_CY6_FUNGAL_1"/>
    <property type="match status" value="2"/>
</dbReference>
<feature type="region of interest" description="Disordered" evidence="6">
    <location>
        <begin position="755"/>
        <end position="779"/>
    </location>
</feature>
<evidence type="ECO:0000259" key="7">
    <source>
        <dbReference type="PROSITE" id="PS50048"/>
    </source>
</evidence>
<dbReference type="AlphaFoldDB" id="A0A3M7GLN1"/>
<keyword evidence="4" id="KW-0804">Transcription</keyword>
<dbReference type="EMBL" id="QWIQ01000171">
    <property type="protein sequence ID" value="RMZ02141.1"/>
    <property type="molecule type" value="Genomic_DNA"/>
</dbReference>
<comment type="caution">
    <text evidence="8">The sequence shown here is derived from an EMBL/GenBank/DDBJ whole genome shotgun (WGS) entry which is preliminary data.</text>
</comment>
<dbReference type="SMART" id="SM00906">
    <property type="entry name" value="Fungal_trans"/>
    <property type="match status" value="1"/>
</dbReference>
<dbReference type="PROSITE" id="PS50048">
    <property type="entry name" value="ZN2_CY6_FUNGAL_2"/>
    <property type="match status" value="2"/>
</dbReference>
<evidence type="ECO:0000256" key="5">
    <source>
        <dbReference type="ARBA" id="ARBA00023242"/>
    </source>
</evidence>
<feature type="compositionally biased region" description="Polar residues" evidence="6">
    <location>
        <begin position="57"/>
        <end position="74"/>
    </location>
</feature>
<feature type="region of interest" description="Disordered" evidence="6">
    <location>
        <begin position="57"/>
        <end position="78"/>
    </location>
</feature>
<dbReference type="InterPro" id="IPR036864">
    <property type="entry name" value="Zn2-C6_fun-type_DNA-bd_sf"/>
</dbReference>
<evidence type="ECO:0000256" key="6">
    <source>
        <dbReference type="SAM" id="MobiDB-lite"/>
    </source>
</evidence>
<dbReference type="InterPro" id="IPR050815">
    <property type="entry name" value="TF_fung"/>
</dbReference>
<dbReference type="Proteomes" id="UP000281468">
    <property type="component" value="Unassembled WGS sequence"/>
</dbReference>
<dbReference type="Pfam" id="PF04082">
    <property type="entry name" value="Fungal_trans"/>
    <property type="match status" value="1"/>
</dbReference>
<dbReference type="CDD" id="cd12148">
    <property type="entry name" value="fungal_TF_MHR"/>
    <property type="match status" value="1"/>
</dbReference>
<dbReference type="PRINTS" id="PR00755">
    <property type="entry name" value="AFLATOXINBRP"/>
</dbReference>
<accession>A0A3M7GLN1</accession>
<evidence type="ECO:0000313" key="9">
    <source>
        <dbReference type="Proteomes" id="UP000281468"/>
    </source>
</evidence>
<dbReference type="GO" id="GO:0000981">
    <property type="term" value="F:DNA-binding transcription factor activity, RNA polymerase II-specific"/>
    <property type="evidence" value="ECO:0007669"/>
    <property type="project" value="InterPro"/>
</dbReference>
<dbReference type="InterPro" id="IPR001138">
    <property type="entry name" value="Zn2Cys6_DnaBD"/>
</dbReference>
<keyword evidence="3" id="KW-0805">Transcription regulation</keyword>
<reference evidence="8 9" key="1">
    <citation type="journal article" date="2018" name="BMC Genomics">
        <title>Genomic evidence for intraspecific hybridization in a clonal and extremely halotolerant yeast.</title>
        <authorList>
            <person name="Gostincar C."/>
            <person name="Stajich J.E."/>
            <person name="Zupancic J."/>
            <person name="Zalar P."/>
            <person name="Gunde-Cimerman N."/>
        </authorList>
    </citation>
    <scope>NUCLEOTIDE SEQUENCE [LARGE SCALE GENOMIC DNA]</scope>
    <source>
        <strain evidence="8 9">EXF-171</strain>
    </source>
</reference>
<dbReference type="SMART" id="SM00066">
    <property type="entry name" value="GAL4"/>
    <property type="match status" value="2"/>
</dbReference>
<dbReference type="SUPFAM" id="SSF57701">
    <property type="entry name" value="Zn2/Cys6 DNA-binding domain"/>
    <property type="match status" value="2"/>
</dbReference>
<dbReference type="Pfam" id="PF00172">
    <property type="entry name" value="Zn_clus"/>
    <property type="match status" value="2"/>
</dbReference>
<keyword evidence="5" id="KW-0539">Nucleus</keyword>
<feature type="compositionally biased region" description="Polar residues" evidence="6">
    <location>
        <begin position="711"/>
        <end position="730"/>
    </location>
</feature>
<dbReference type="GO" id="GO:0005634">
    <property type="term" value="C:nucleus"/>
    <property type="evidence" value="ECO:0007669"/>
    <property type="project" value="UniProtKB-SubCell"/>
</dbReference>
<dbReference type="Gene3D" id="4.10.240.10">
    <property type="entry name" value="Zn(2)-C6 fungal-type DNA-binding domain"/>
    <property type="match status" value="2"/>
</dbReference>